<dbReference type="InterPro" id="IPR036322">
    <property type="entry name" value="WD40_repeat_dom_sf"/>
</dbReference>
<keyword evidence="1 4" id="KW-0853">WD repeat</keyword>
<reference evidence="5" key="1">
    <citation type="submission" date="2020-05" db="UniProtKB">
        <authorList>
            <consortium name="EnsemblMetazoa"/>
        </authorList>
    </citation>
    <scope>IDENTIFICATION</scope>
    <source>
        <strain evidence="5">Yale</strain>
    </source>
</reference>
<evidence type="ECO:0000313" key="6">
    <source>
        <dbReference type="Proteomes" id="UP000092444"/>
    </source>
</evidence>
<dbReference type="VEuPathDB" id="VectorBase:GMOY008421"/>
<dbReference type="AlphaFoldDB" id="A0A1B0G525"/>
<dbReference type="STRING" id="37546.A0A1B0G525"/>
<dbReference type="PROSITE" id="PS50294">
    <property type="entry name" value="WD_REPEATS_REGION"/>
    <property type="match status" value="5"/>
</dbReference>
<dbReference type="InterPro" id="IPR015943">
    <property type="entry name" value="WD40/YVTN_repeat-like_dom_sf"/>
</dbReference>
<evidence type="ECO:0000256" key="2">
    <source>
        <dbReference type="ARBA" id="ARBA00022737"/>
    </source>
</evidence>
<dbReference type="PROSITE" id="PS50082">
    <property type="entry name" value="WD_REPEATS_2"/>
    <property type="match status" value="6"/>
</dbReference>
<dbReference type="InterPro" id="IPR050505">
    <property type="entry name" value="WDR55/POC1"/>
</dbReference>
<dbReference type="PRINTS" id="PR00320">
    <property type="entry name" value="GPROTEINBRPT"/>
</dbReference>
<dbReference type="PANTHER" id="PTHR44019">
    <property type="entry name" value="WD REPEAT-CONTAINING PROTEIN 55"/>
    <property type="match status" value="1"/>
</dbReference>
<dbReference type="Pfam" id="PF00400">
    <property type="entry name" value="WD40"/>
    <property type="match status" value="6"/>
</dbReference>
<feature type="repeat" description="WD" evidence="4">
    <location>
        <begin position="15"/>
        <end position="49"/>
    </location>
</feature>
<protein>
    <submittedName>
        <fullName evidence="5">Uncharacterized protein</fullName>
    </submittedName>
</protein>
<feature type="repeat" description="WD" evidence="4">
    <location>
        <begin position="142"/>
        <end position="183"/>
    </location>
</feature>
<dbReference type="EMBL" id="CCAG010022693">
    <property type="status" value="NOT_ANNOTATED_CDS"/>
    <property type="molecule type" value="Genomic_DNA"/>
</dbReference>
<feature type="repeat" description="WD" evidence="4">
    <location>
        <begin position="119"/>
        <end position="141"/>
    </location>
</feature>
<dbReference type="PhylomeDB" id="A0A1B0G525"/>
<feature type="repeat" description="WD" evidence="4">
    <location>
        <begin position="57"/>
        <end position="89"/>
    </location>
</feature>
<evidence type="ECO:0000256" key="3">
    <source>
        <dbReference type="ARBA" id="ARBA00037984"/>
    </source>
</evidence>
<dbReference type="Proteomes" id="UP000092444">
    <property type="component" value="Unassembled WGS sequence"/>
</dbReference>
<feature type="repeat" description="WD" evidence="4">
    <location>
        <begin position="268"/>
        <end position="303"/>
    </location>
</feature>
<dbReference type="PROSITE" id="PS00678">
    <property type="entry name" value="WD_REPEATS_1"/>
    <property type="match status" value="1"/>
</dbReference>
<name>A0A1B0G525_GLOMM</name>
<comment type="similarity">
    <text evidence="3">Belongs to the WD repeat POC1 family.</text>
</comment>
<dbReference type="InterPro" id="IPR001680">
    <property type="entry name" value="WD40_rpt"/>
</dbReference>
<evidence type="ECO:0000256" key="4">
    <source>
        <dbReference type="PROSITE-ProRule" id="PRU00221"/>
    </source>
</evidence>
<proteinExistence type="inferred from homology"/>
<keyword evidence="6" id="KW-1185">Reference proteome</keyword>
<dbReference type="PANTHER" id="PTHR44019:SF8">
    <property type="entry name" value="POC1 CENTRIOLAR PROTEIN HOMOLOG"/>
    <property type="match status" value="1"/>
</dbReference>
<dbReference type="SUPFAM" id="SSF50978">
    <property type="entry name" value="WD40 repeat-like"/>
    <property type="match status" value="1"/>
</dbReference>
<dbReference type="InterPro" id="IPR019775">
    <property type="entry name" value="WD40_repeat_CS"/>
</dbReference>
<dbReference type="InterPro" id="IPR020472">
    <property type="entry name" value="WD40_PAC1"/>
</dbReference>
<dbReference type="Gene3D" id="2.130.10.10">
    <property type="entry name" value="YVTN repeat-like/Quinoprotein amine dehydrogenase"/>
    <property type="match status" value="3"/>
</dbReference>
<sequence>MNSERNADPYLEGYFLGHTKPVTQVRFSPDGSTIATSSADCTVVLWDLKQPIRRLCFSEHANCVNGISWSPNTNFIASCSQDGIVKVWEPKEHCICQQFLLSDKPLRSIDVHPIDPVTMVTASDDKSVKLWQMDQKKVIASFATHGGLVRSAKFSPNGQLVASCGDDKSLRIFDTKSGECVWCLTEETGMGRQLAWHPSGNIVAVALSCCHVKVFDLVAQELVQYYQVHSEPVNDVAVHPSGNFLLTGSDDETVKILDLLEGRPMYTFTGHIGGVTAVAFNNDGSRFASAGCDRQLIVWKTQSSLGDLLNREPSSADLDLTDSYEEDVGFKGTFGV</sequence>
<dbReference type="CDD" id="cd00200">
    <property type="entry name" value="WD40"/>
    <property type="match status" value="1"/>
</dbReference>
<evidence type="ECO:0000313" key="5">
    <source>
        <dbReference type="EnsemblMetazoa" id="GMOY008421-PA"/>
    </source>
</evidence>
<dbReference type="EnsemblMetazoa" id="GMOY008421-RA">
    <property type="protein sequence ID" value="GMOY008421-PA"/>
    <property type="gene ID" value="GMOY008421"/>
</dbReference>
<dbReference type="SMART" id="SM00320">
    <property type="entry name" value="WD40"/>
    <property type="match status" value="7"/>
</dbReference>
<feature type="repeat" description="WD" evidence="4">
    <location>
        <begin position="226"/>
        <end position="267"/>
    </location>
</feature>
<accession>A0A1B0G525</accession>
<keyword evidence="2" id="KW-0677">Repeat</keyword>
<organism evidence="5 6">
    <name type="scientific">Glossina morsitans morsitans</name>
    <name type="common">Savannah tsetse fly</name>
    <dbReference type="NCBI Taxonomy" id="37546"/>
    <lineage>
        <taxon>Eukaryota</taxon>
        <taxon>Metazoa</taxon>
        <taxon>Ecdysozoa</taxon>
        <taxon>Arthropoda</taxon>
        <taxon>Hexapoda</taxon>
        <taxon>Insecta</taxon>
        <taxon>Pterygota</taxon>
        <taxon>Neoptera</taxon>
        <taxon>Endopterygota</taxon>
        <taxon>Diptera</taxon>
        <taxon>Brachycera</taxon>
        <taxon>Muscomorpha</taxon>
        <taxon>Hippoboscoidea</taxon>
        <taxon>Glossinidae</taxon>
        <taxon>Glossina</taxon>
    </lineage>
</organism>
<evidence type="ECO:0000256" key="1">
    <source>
        <dbReference type="ARBA" id="ARBA00022574"/>
    </source>
</evidence>